<organism evidence="2 3">
    <name type="scientific">Smittium mucronatum</name>
    <dbReference type="NCBI Taxonomy" id="133383"/>
    <lineage>
        <taxon>Eukaryota</taxon>
        <taxon>Fungi</taxon>
        <taxon>Fungi incertae sedis</taxon>
        <taxon>Zoopagomycota</taxon>
        <taxon>Kickxellomycotina</taxon>
        <taxon>Harpellomycetes</taxon>
        <taxon>Harpellales</taxon>
        <taxon>Legeriomycetaceae</taxon>
        <taxon>Smittium</taxon>
    </lineage>
</organism>
<dbReference type="EMBL" id="LSSL01003299">
    <property type="protein sequence ID" value="OLY80638.1"/>
    <property type="molecule type" value="Genomic_DNA"/>
</dbReference>
<dbReference type="PANTHER" id="PTHR47668">
    <property type="entry name" value="DIENELACTONE HYDROLASE FAMILY PROTEIN (AFU_ORTHOLOGUE AFUA_6G01940)"/>
    <property type="match status" value="1"/>
</dbReference>
<comment type="caution">
    <text evidence="2">The sequence shown here is derived from an EMBL/GenBank/DDBJ whole genome shotgun (WGS) entry which is preliminary data.</text>
</comment>
<dbReference type="OrthoDB" id="17560at2759"/>
<feature type="domain" description="Dienelactone hydrolase" evidence="1">
    <location>
        <begin position="51"/>
        <end position="235"/>
    </location>
</feature>
<evidence type="ECO:0000259" key="1">
    <source>
        <dbReference type="Pfam" id="PF01738"/>
    </source>
</evidence>
<gene>
    <name evidence="2" type="ORF">AYI68_g5263</name>
</gene>
<name>A0A1R0GUW0_9FUNG</name>
<keyword evidence="3" id="KW-1185">Reference proteome</keyword>
<dbReference type="InterPro" id="IPR029058">
    <property type="entry name" value="AB_hydrolase_fold"/>
</dbReference>
<dbReference type="STRING" id="133383.A0A1R0GUW0"/>
<protein>
    <submittedName>
        <fullName evidence="2">Putative AIM2 family protein</fullName>
    </submittedName>
</protein>
<reference evidence="2 3" key="1">
    <citation type="journal article" date="2016" name="Mol. Biol. Evol.">
        <title>Genome-Wide Survey of Gut Fungi (Harpellales) Reveals the First Horizontally Transferred Ubiquitin Gene from a Mosquito Host.</title>
        <authorList>
            <person name="Wang Y."/>
            <person name="White M.M."/>
            <person name="Kvist S."/>
            <person name="Moncalvo J.M."/>
        </authorList>
    </citation>
    <scope>NUCLEOTIDE SEQUENCE [LARGE SCALE GENOMIC DNA]</scope>
    <source>
        <strain evidence="2 3">ALG-7-W6</strain>
    </source>
</reference>
<evidence type="ECO:0000313" key="3">
    <source>
        <dbReference type="Proteomes" id="UP000187455"/>
    </source>
</evidence>
<dbReference type="Pfam" id="PF01738">
    <property type="entry name" value="DLH"/>
    <property type="match status" value="1"/>
</dbReference>
<accession>A0A1R0GUW0</accession>
<evidence type="ECO:0000313" key="2">
    <source>
        <dbReference type="EMBL" id="OLY80638.1"/>
    </source>
</evidence>
<dbReference type="GO" id="GO:0016787">
    <property type="term" value="F:hydrolase activity"/>
    <property type="evidence" value="ECO:0007669"/>
    <property type="project" value="InterPro"/>
</dbReference>
<sequence>MTTADLPFPINDKSVKVEYNEPSSCPPVLTTPVQAEYKPTGNTIKLDNDLDCYVTGSADSKAAIIYCYDIFLFSNNIYQAADIFGKAGYRVIVPGYWKNEAFPEEFMNEDILMKALEVKTYYKAYKKYINAAKNYLVETEKIEKVFIVGECLGGRIAMSAAEDDGFYIGLGLIHPSLVTNSDIEKTNVPIVLFGASDDPDYTRGIKSINKKSFGKLNNYQVYHDVAHGYASSVADLKNPAVVKRLNDTFGVLVAHLDQILESYSK</sequence>
<dbReference type="InterPro" id="IPR002925">
    <property type="entry name" value="Dienelactn_hydro"/>
</dbReference>
<dbReference type="AlphaFoldDB" id="A0A1R0GUW0"/>
<dbReference type="Gene3D" id="3.40.50.1820">
    <property type="entry name" value="alpha/beta hydrolase"/>
    <property type="match status" value="1"/>
</dbReference>
<dbReference type="SUPFAM" id="SSF53474">
    <property type="entry name" value="alpha/beta-Hydrolases"/>
    <property type="match status" value="1"/>
</dbReference>
<dbReference type="PANTHER" id="PTHR47668:SF1">
    <property type="entry name" value="DIENELACTONE HYDROLASE DOMAIN-CONTAINING PROTEIN-RELATED"/>
    <property type="match status" value="1"/>
</dbReference>
<dbReference type="Proteomes" id="UP000187455">
    <property type="component" value="Unassembled WGS sequence"/>
</dbReference>
<proteinExistence type="predicted"/>